<evidence type="ECO:0000313" key="3">
    <source>
        <dbReference type="Proteomes" id="UP000016491"/>
    </source>
</evidence>
<comment type="caution">
    <text evidence="2">The sequence shown here is derived from an EMBL/GenBank/DDBJ whole genome shotgun (WGS) entry which is preliminary data.</text>
</comment>
<protein>
    <submittedName>
        <fullName evidence="2">Uncharacterized protein</fullName>
    </submittedName>
</protein>
<name>A0ABC9TSB0_CLOSY</name>
<sequence length="151" mass="17519">MDYQVLVKNLFNDMFAFFNGKQTMDLKTLAETYPDEPLLRAFISGLDQALSVPYNDVMKQCYAFYKKYNGRELSEEEWRDIVDGVQIYNQKWQNTWCRGLILALLSILEKEDKDRKGKTPTEKHPEEGETEEGGTKEGEIEEGEQEMDTAA</sequence>
<dbReference type="AlphaFoldDB" id="A0ABC9TSB0"/>
<proteinExistence type="predicted"/>
<evidence type="ECO:0000313" key="2">
    <source>
        <dbReference type="EMBL" id="ERI74145.1"/>
    </source>
</evidence>
<feature type="compositionally biased region" description="Acidic residues" evidence="1">
    <location>
        <begin position="139"/>
        <end position="151"/>
    </location>
</feature>
<accession>A0ABC9TSB0</accession>
<organism evidence="2 3">
    <name type="scientific">[Clostridium] symbiosum ATCC 14940</name>
    <dbReference type="NCBI Taxonomy" id="411472"/>
    <lineage>
        <taxon>Bacteria</taxon>
        <taxon>Bacillati</taxon>
        <taxon>Bacillota</taxon>
        <taxon>Clostridia</taxon>
        <taxon>Lachnospirales</taxon>
        <taxon>Lachnospiraceae</taxon>
        <taxon>Otoolea</taxon>
    </lineage>
</organism>
<dbReference type="EMBL" id="AWSU01000342">
    <property type="protein sequence ID" value="ERI74145.1"/>
    <property type="molecule type" value="Genomic_DNA"/>
</dbReference>
<gene>
    <name evidence="2" type="ORF">CLOSYM_04265</name>
</gene>
<evidence type="ECO:0000256" key="1">
    <source>
        <dbReference type="SAM" id="MobiDB-lite"/>
    </source>
</evidence>
<dbReference type="RefSeq" id="WP_021641487.1">
    <property type="nucleotide sequence ID" value="NZ_KE992859.1"/>
</dbReference>
<feature type="region of interest" description="Disordered" evidence="1">
    <location>
        <begin position="112"/>
        <end position="151"/>
    </location>
</feature>
<dbReference type="Proteomes" id="UP000016491">
    <property type="component" value="Unassembled WGS sequence"/>
</dbReference>
<feature type="compositionally biased region" description="Basic and acidic residues" evidence="1">
    <location>
        <begin position="112"/>
        <end position="138"/>
    </location>
</feature>
<reference evidence="2 3" key="1">
    <citation type="submission" date="2013-07" db="EMBL/GenBank/DDBJ databases">
        <authorList>
            <person name="Weinstock G."/>
            <person name="Sodergren E."/>
            <person name="Wylie T."/>
            <person name="Fulton L."/>
            <person name="Fulton R."/>
            <person name="Fronick C."/>
            <person name="O'Laughlin M."/>
            <person name="Godfrey J."/>
            <person name="Miner T."/>
            <person name="Herter B."/>
            <person name="Appelbaum E."/>
            <person name="Cordes M."/>
            <person name="Lek S."/>
            <person name="Wollam A."/>
            <person name="Pepin K.H."/>
            <person name="Palsikar V.B."/>
            <person name="Mitreva M."/>
            <person name="Wilson R.K."/>
        </authorList>
    </citation>
    <scope>NUCLEOTIDE SEQUENCE [LARGE SCALE GENOMIC DNA]</scope>
    <source>
        <strain evidence="2 3">ATCC 14940</strain>
    </source>
</reference>